<feature type="coiled-coil region" evidence="4">
    <location>
        <begin position="269"/>
        <end position="350"/>
    </location>
</feature>
<dbReference type="Gene3D" id="1.20.5.170">
    <property type="match status" value="1"/>
</dbReference>
<dbReference type="OrthoDB" id="2441647at2759"/>
<keyword evidence="1" id="KW-0416">Keratin</keyword>
<feature type="coiled-coil region" evidence="4">
    <location>
        <begin position="109"/>
        <end position="143"/>
    </location>
</feature>
<proteinExistence type="predicted"/>
<dbReference type="RefSeq" id="XP_012808156.2">
    <property type="nucleotide sequence ID" value="XM_012952702.3"/>
</dbReference>
<dbReference type="InterPro" id="IPR039008">
    <property type="entry name" value="IF_rod_dom"/>
</dbReference>
<dbReference type="Reactome" id="R-XTR-6805567">
    <property type="pathway name" value="Keratinization"/>
</dbReference>
<dbReference type="CTD" id="100490554"/>
<evidence type="ECO:0000313" key="7">
    <source>
        <dbReference type="Ensembl" id="ENSXETP00000095417"/>
    </source>
</evidence>
<dbReference type="GO" id="GO:0030280">
    <property type="term" value="F:structural constituent of skin epidermis"/>
    <property type="evidence" value="ECO:0000318"/>
    <property type="project" value="GO_Central"/>
</dbReference>
<dbReference type="PANTHER" id="PTHR23239">
    <property type="entry name" value="INTERMEDIATE FILAMENT"/>
    <property type="match status" value="1"/>
</dbReference>
<dbReference type="SUPFAM" id="SSF64593">
    <property type="entry name" value="Intermediate filament protein, coiled coil region"/>
    <property type="match status" value="2"/>
</dbReference>
<dbReference type="GO" id="GO:0002009">
    <property type="term" value="P:morphogenesis of an epithelium"/>
    <property type="evidence" value="ECO:0000318"/>
    <property type="project" value="GO_Central"/>
</dbReference>
<dbReference type="InterPro" id="IPR002957">
    <property type="entry name" value="Keratin_I"/>
</dbReference>
<gene>
    <name evidence="7 9 10" type="primary">krt9.2</name>
</gene>
<sequence>MATYQSSSLSSYKLGPVGGGRGRSSRQSVSFSNYAASGAGGTYGGICQDGNFGAGYGEGAYNNACVGLGFGGSAGWGAGFGGGAGFGMGQGSGFGDRQGLLSVNEKMTMQNLNDRLANYLDKVHALEEANAELEKKIKDWYNNHRPASSKAPDYGEYFKTIDDLQNKIIAAYANNHKAILAVDNTRLTIDDYRLKYENERALRQSAEADISGLRRVMDDLTLCKSDLEAQVESLTEELAYLKKNHDEEVKAMQGQATGAVNVEMNVAPSVDLSKSMADMRAEYEKLAERYRREVEEQFQAMTKDLQKQVVASVREVQTSKSEITDLRNVLQSLEIELQSQLSMKAALEASLAETEGQYCVKLSHIQELILRVQNNISDIWTQMETQSSEYKLLLDIKSQLEQEIATYRELLDAQDINIPSSTGSSSSSSSTTTRISTNRIR</sequence>
<protein>
    <submittedName>
        <fullName evidence="7">Keratin 9, gene 2</fullName>
    </submittedName>
    <submittedName>
        <fullName evidence="9">Keratin, type I cytoskeletal 16</fullName>
    </submittedName>
</protein>
<organism evidence="7">
    <name type="scientific">Xenopus tropicalis</name>
    <name type="common">Western clawed frog</name>
    <name type="synonym">Silurana tropicalis</name>
    <dbReference type="NCBI Taxonomy" id="8364"/>
    <lineage>
        <taxon>Eukaryota</taxon>
        <taxon>Metazoa</taxon>
        <taxon>Chordata</taxon>
        <taxon>Craniata</taxon>
        <taxon>Vertebrata</taxon>
        <taxon>Euteleostomi</taxon>
        <taxon>Amphibia</taxon>
        <taxon>Batrachia</taxon>
        <taxon>Anura</taxon>
        <taxon>Pipoidea</taxon>
        <taxon>Pipidae</taxon>
        <taxon>Xenopodinae</taxon>
        <taxon>Xenopus</taxon>
        <taxon>Silurana</taxon>
    </lineage>
</organism>
<keyword evidence="8" id="KW-1185">Reference proteome</keyword>
<evidence type="ECO:0000313" key="10">
    <source>
        <dbReference type="Xenbase" id="XB-GENE-22060996"/>
    </source>
</evidence>
<evidence type="ECO:0000256" key="3">
    <source>
        <dbReference type="ARBA" id="ARBA00023054"/>
    </source>
</evidence>
<feature type="region of interest" description="Disordered" evidence="5">
    <location>
        <begin position="418"/>
        <end position="441"/>
    </location>
</feature>
<dbReference type="PANTHER" id="PTHR23239:SF121">
    <property type="entry name" value="KERATIN, TYPE I CYTOSKELETAL 13"/>
    <property type="match status" value="1"/>
</dbReference>
<feature type="coiled-coil region" evidence="4">
    <location>
        <begin position="189"/>
        <end position="244"/>
    </location>
</feature>
<evidence type="ECO:0000256" key="1">
    <source>
        <dbReference type="ARBA" id="ARBA00022744"/>
    </source>
</evidence>
<dbReference type="GeneTree" id="ENSGT00950000182969"/>
<dbReference type="OMA" id="NNISDIW"/>
<name>A0A6I8SAS8_XENTR</name>
<dbReference type="SMR" id="A0A6I8SAS8"/>
<dbReference type="AlphaFoldDB" id="A0A6I8SAS8"/>
<dbReference type="PROSITE" id="PS51842">
    <property type="entry name" value="IF_ROD_2"/>
    <property type="match status" value="1"/>
</dbReference>
<reference evidence="9" key="3">
    <citation type="submission" date="2025-04" db="UniProtKB">
        <authorList>
            <consortium name="RefSeq"/>
        </authorList>
    </citation>
    <scope>IDENTIFICATION</scope>
    <source>
        <strain evidence="9">Nigerian</strain>
        <tissue evidence="9">Liver and blood</tissue>
    </source>
</reference>
<dbReference type="Gene3D" id="1.20.5.500">
    <property type="entry name" value="Single helix bin"/>
    <property type="match status" value="1"/>
</dbReference>
<dbReference type="Pfam" id="PF00038">
    <property type="entry name" value="Filament"/>
    <property type="match status" value="1"/>
</dbReference>
<reference evidence="7" key="2">
    <citation type="submission" date="2020-05" db="UniProtKB">
        <authorList>
            <consortium name="Ensembl"/>
        </authorList>
    </citation>
    <scope>IDENTIFICATION</scope>
</reference>
<evidence type="ECO:0000313" key="8">
    <source>
        <dbReference type="Proteomes" id="UP000008143"/>
    </source>
</evidence>
<dbReference type="SMART" id="SM01391">
    <property type="entry name" value="Filament"/>
    <property type="match status" value="1"/>
</dbReference>
<dbReference type="GO" id="GO:0030855">
    <property type="term" value="P:epithelial cell differentiation"/>
    <property type="evidence" value="ECO:0000318"/>
    <property type="project" value="GO_Central"/>
</dbReference>
<dbReference type="GO" id="GO:0005856">
    <property type="term" value="C:cytoskeleton"/>
    <property type="evidence" value="ECO:0000318"/>
    <property type="project" value="GO_Central"/>
</dbReference>
<dbReference type="Gene3D" id="1.20.5.1160">
    <property type="entry name" value="Vasodilator-stimulated phosphoprotein"/>
    <property type="match status" value="1"/>
</dbReference>
<dbReference type="GO" id="GO:0045095">
    <property type="term" value="C:keratin filament"/>
    <property type="evidence" value="ECO:0000318"/>
    <property type="project" value="GO_Central"/>
</dbReference>
<dbReference type="Xenbase" id="XB-GENE-22060996">
    <property type="gene designation" value="krt9.2"/>
</dbReference>
<evidence type="ECO:0000259" key="6">
    <source>
        <dbReference type="PROSITE" id="PS51842"/>
    </source>
</evidence>
<accession>A0A6I8SAS8</accession>
<evidence type="ECO:0000256" key="5">
    <source>
        <dbReference type="SAM" id="MobiDB-lite"/>
    </source>
</evidence>
<feature type="domain" description="IF rod" evidence="6">
    <location>
        <begin position="105"/>
        <end position="418"/>
    </location>
</feature>
<dbReference type="GeneID" id="100490554"/>
<dbReference type="KEGG" id="xtr:100490554"/>
<evidence type="ECO:0000256" key="2">
    <source>
        <dbReference type="ARBA" id="ARBA00022754"/>
    </source>
</evidence>
<dbReference type="PRINTS" id="PR01248">
    <property type="entry name" value="TYPE1KERATIN"/>
</dbReference>
<evidence type="ECO:0000256" key="4">
    <source>
        <dbReference type="SAM" id="Coils"/>
    </source>
</evidence>
<keyword evidence="2" id="KW-0403">Intermediate filament</keyword>
<dbReference type="FunFam" id="1.20.5.170:FF:000002">
    <property type="entry name" value="Type I keratin KA11"/>
    <property type="match status" value="1"/>
</dbReference>
<evidence type="ECO:0000313" key="9">
    <source>
        <dbReference type="RefSeq" id="XP_012808156.2"/>
    </source>
</evidence>
<feature type="compositionally biased region" description="Low complexity" evidence="5">
    <location>
        <begin position="420"/>
        <end position="441"/>
    </location>
</feature>
<dbReference type="AGR" id="Xenbase:XB-GENE-22060996"/>
<dbReference type="GO" id="GO:0045109">
    <property type="term" value="P:intermediate filament organization"/>
    <property type="evidence" value="ECO:0000318"/>
    <property type="project" value="GO_Central"/>
</dbReference>
<keyword evidence="3 4" id="KW-0175">Coiled coil</keyword>
<dbReference type="FunFam" id="1.20.5.500:FF:000001">
    <property type="entry name" value="Type II keratin 23"/>
    <property type="match status" value="1"/>
</dbReference>
<reference evidence="7" key="1">
    <citation type="journal article" date="2010" name="Science">
        <title>The genome of the Western clawed frog Xenopus tropicalis.</title>
        <authorList>
            <person name="Hellsten U."/>
            <person name="Harland R.M."/>
            <person name="Gilchrist M.J."/>
            <person name="Hendrix D."/>
            <person name="Jurka J."/>
            <person name="Kapitonov V."/>
            <person name="Ovcharenko I."/>
            <person name="Putnam N.H."/>
            <person name="Shu S."/>
            <person name="Taher L."/>
            <person name="Blitz I.L."/>
            <person name="Blumberg B."/>
            <person name="Dichmann D.S."/>
            <person name="Dubchak I."/>
            <person name="Amaya E."/>
            <person name="Detter J.C."/>
            <person name="Fletcher R."/>
            <person name="Gerhard D.S."/>
            <person name="Goodstein D."/>
            <person name="Graves T."/>
            <person name="Grigoriev I.V."/>
            <person name="Grimwood J."/>
            <person name="Kawashima T."/>
            <person name="Lindquist E."/>
            <person name="Lucas S.M."/>
            <person name="Mead P.E."/>
            <person name="Mitros T."/>
            <person name="Ogino H."/>
            <person name="Ohta Y."/>
            <person name="Poliakov A.V."/>
            <person name="Pollet N."/>
            <person name="Robert J."/>
            <person name="Salamov A."/>
            <person name="Sater A.K."/>
            <person name="Schmutz J."/>
            <person name="Terry A."/>
            <person name="Vize P.D."/>
            <person name="Warren W.C."/>
            <person name="Wells D."/>
            <person name="Wills A."/>
            <person name="Wilson R.K."/>
            <person name="Zimmerman L.B."/>
            <person name="Zorn A.M."/>
            <person name="Grainger R."/>
            <person name="Grammer T."/>
            <person name="Khokha M.K."/>
            <person name="Richardson P.M."/>
            <person name="Rokhsar D.S."/>
        </authorList>
    </citation>
    <scope>NUCLEOTIDE SEQUENCE [LARGE SCALE GENOMIC DNA]</scope>
    <source>
        <strain evidence="7">Nigerian</strain>
    </source>
</reference>
<dbReference type="Proteomes" id="UP000008143">
    <property type="component" value="Chromosome 10"/>
</dbReference>
<dbReference type="Reactome" id="R-XTR-6809371">
    <property type="pathway name" value="Formation of the cornified envelope"/>
</dbReference>
<dbReference type="Ensembl" id="ENSXETT00000079590">
    <property type="protein sequence ID" value="ENSXETP00000095417"/>
    <property type="gene ID" value="ENSXETG00000035234"/>
</dbReference>
<dbReference type="FunFam" id="1.20.5.1160:FF:000002">
    <property type="entry name" value="Type I keratin 10"/>
    <property type="match status" value="1"/>
</dbReference>